<sequence>MYAIKQIDPTDWQNVSTLAQFYADLATNPYCTNDKGFSHIRTKSHAIKHAYIQPNRPNVCRWLVFDIDDSQALFTYHDKGLPRPQVIIKNPENGHAHYAYKLTTPVGEGGKSSIKALKYLSSVQHALRLALGADRSYGGNLIKNPCHNAHMVYITGAKPSYELAELAEHLDLQSPIKTDVANDYGYGRNFSVFEHVRHQAYPLAEMHSYSALESVLTGIANEYNQRFDEPLFPNELKHIVRSIARYCSKKDFTASHKAFSELQRARVTKRWGDNTDKQKQALEMYQNGVKKTVISKELGVTAKTLTRWGLRKMKK</sequence>
<evidence type="ECO:0000313" key="2">
    <source>
        <dbReference type="Proteomes" id="UP001202134"/>
    </source>
</evidence>
<keyword evidence="2" id="KW-1185">Reference proteome</keyword>
<dbReference type="Pfam" id="PF03090">
    <property type="entry name" value="Replicase"/>
    <property type="match status" value="1"/>
</dbReference>
<name>A0ABT0KWF3_9GAMM</name>
<accession>A0ABT0KWF3</accession>
<evidence type="ECO:0000313" key="1">
    <source>
        <dbReference type="EMBL" id="MCL1047979.1"/>
    </source>
</evidence>
<dbReference type="Gene3D" id="1.10.340.50">
    <property type="match status" value="1"/>
</dbReference>
<dbReference type="InterPro" id="IPR004322">
    <property type="entry name" value="Plasmid_replicase_bac"/>
</dbReference>
<organism evidence="1 2">
    <name type="scientific">Shewanella electrodiphila</name>
    <dbReference type="NCBI Taxonomy" id="934143"/>
    <lineage>
        <taxon>Bacteria</taxon>
        <taxon>Pseudomonadati</taxon>
        <taxon>Pseudomonadota</taxon>
        <taxon>Gammaproteobacteria</taxon>
        <taxon>Alteromonadales</taxon>
        <taxon>Shewanellaceae</taxon>
        <taxon>Shewanella</taxon>
    </lineage>
</organism>
<dbReference type="EMBL" id="JAKIKU010000030">
    <property type="protein sequence ID" value="MCL1047979.1"/>
    <property type="molecule type" value="Genomic_DNA"/>
</dbReference>
<protein>
    <submittedName>
        <fullName evidence="1">Replication initiation protein</fullName>
    </submittedName>
</protein>
<proteinExistence type="predicted"/>
<comment type="caution">
    <text evidence="1">The sequence shown here is derived from an EMBL/GenBank/DDBJ whole genome shotgun (WGS) entry which is preliminary data.</text>
</comment>
<dbReference type="Proteomes" id="UP001202134">
    <property type="component" value="Unassembled WGS sequence"/>
</dbReference>
<reference evidence="1 2" key="1">
    <citation type="submission" date="2022-01" db="EMBL/GenBank/DDBJ databases">
        <title>Whole genome-based taxonomy of the Shewanellaceae.</title>
        <authorList>
            <person name="Martin-Rodriguez A.J."/>
        </authorList>
    </citation>
    <scope>NUCLEOTIDE SEQUENCE [LARGE SCALE GENOMIC DNA]</scope>
    <source>
        <strain evidence="1 2">DSM 24955</strain>
    </source>
</reference>
<gene>
    <name evidence="1" type="ORF">L2737_22040</name>
</gene>
<dbReference type="RefSeq" id="WP_248957117.1">
    <property type="nucleotide sequence ID" value="NZ_JAKIKU010000030.1"/>
</dbReference>